<comment type="caution">
    <text evidence="2">The sequence shown here is derived from an EMBL/GenBank/DDBJ whole genome shotgun (WGS) entry which is preliminary data.</text>
</comment>
<feature type="region of interest" description="Disordered" evidence="1">
    <location>
        <begin position="99"/>
        <end position="133"/>
    </location>
</feature>
<name>A0A4Y2P2A2_ARAVE</name>
<evidence type="ECO:0000313" key="3">
    <source>
        <dbReference type="Proteomes" id="UP000499080"/>
    </source>
</evidence>
<protein>
    <submittedName>
        <fullName evidence="2">Uncharacterized protein</fullName>
    </submittedName>
</protein>
<feature type="region of interest" description="Disordered" evidence="1">
    <location>
        <begin position="52"/>
        <end position="74"/>
    </location>
</feature>
<dbReference type="Proteomes" id="UP000499080">
    <property type="component" value="Unassembled WGS sequence"/>
</dbReference>
<evidence type="ECO:0000313" key="2">
    <source>
        <dbReference type="EMBL" id="GBN46035.1"/>
    </source>
</evidence>
<dbReference type="EMBL" id="BGPR01010413">
    <property type="protein sequence ID" value="GBN46035.1"/>
    <property type="molecule type" value="Genomic_DNA"/>
</dbReference>
<feature type="non-terminal residue" evidence="2">
    <location>
        <position position="1"/>
    </location>
</feature>
<sequence>KFHLYRGDVHTRAPPGLLPVPHLHPDLPHRHHVLDLVLDSGRRCTRPGHPVRHLPAHPGHPARSVPEVPPPRLLHQGHRHLHVHLHPVRVLLPHGVRHRQHCHGAGGGEGADGQPPVQRRAAHTHGGLDSNAERNQSGQIAFAAPSVGVSGTAGTHDRQVLANRLSASVRHSQRSLLVLLPEIISRPSITPTGPTT</sequence>
<proteinExistence type="predicted"/>
<gene>
    <name evidence="2" type="ORF">AVEN_86403_1</name>
</gene>
<organism evidence="2 3">
    <name type="scientific">Araneus ventricosus</name>
    <name type="common">Orbweaver spider</name>
    <name type="synonym">Epeira ventricosa</name>
    <dbReference type="NCBI Taxonomy" id="182803"/>
    <lineage>
        <taxon>Eukaryota</taxon>
        <taxon>Metazoa</taxon>
        <taxon>Ecdysozoa</taxon>
        <taxon>Arthropoda</taxon>
        <taxon>Chelicerata</taxon>
        <taxon>Arachnida</taxon>
        <taxon>Araneae</taxon>
        <taxon>Araneomorphae</taxon>
        <taxon>Entelegynae</taxon>
        <taxon>Araneoidea</taxon>
        <taxon>Araneidae</taxon>
        <taxon>Araneus</taxon>
    </lineage>
</organism>
<keyword evidence="3" id="KW-1185">Reference proteome</keyword>
<dbReference type="AlphaFoldDB" id="A0A4Y2P2A2"/>
<accession>A0A4Y2P2A2</accession>
<evidence type="ECO:0000256" key="1">
    <source>
        <dbReference type="SAM" id="MobiDB-lite"/>
    </source>
</evidence>
<reference evidence="2 3" key="1">
    <citation type="journal article" date="2019" name="Sci. Rep.">
        <title>Orb-weaving spider Araneus ventricosus genome elucidates the spidroin gene catalogue.</title>
        <authorList>
            <person name="Kono N."/>
            <person name="Nakamura H."/>
            <person name="Ohtoshi R."/>
            <person name="Moran D.A.P."/>
            <person name="Shinohara A."/>
            <person name="Yoshida Y."/>
            <person name="Fujiwara M."/>
            <person name="Mori M."/>
            <person name="Tomita M."/>
            <person name="Arakawa K."/>
        </authorList>
    </citation>
    <scope>NUCLEOTIDE SEQUENCE [LARGE SCALE GENOMIC DNA]</scope>
</reference>